<proteinExistence type="predicted"/>
<keyword evidence="3" id="KW-1185">Reference proteome</keyword>
<gene>
    <name evidence="1" type="ORF">T4B_837</name>
    <name evidence="2" type="ORF">T4C_2307</name>
</gene>
<accession>A0A0V1IH69</accession>
<sequence>MNRERRWHRSITGVIRRQGTSNILKWFSFLLKSNDLDDLPSYPLRFNDCNARYFYHQNDAD</sequence>
<dbReference type="Proteomes" id="UP000054805">
    <property type="component" value="Unassembled WGS sequence"/>
</dbReference>
<organism evidence="1 3">
    <name type="scientific">Trichinella pseudospiralis</name>
    <name type="common">Parasitic roundworm</name>
    <dbReference type="NCBI Taxonomy" id="6337"/>
    <lineage>
        <taxon>Eukaryota</taxon>
        <taxon>Metazoa</taxon>
        <taxon>Ecdysozoa</taxon>
        <taxon>Nematoda</taxon>
        <taxon>Enoplea</taxon>
        <taxon>Dorylaimia</taxon>
        <taxon>Trichinellida</taxon>
        <taxon>Trichinellidae</taxon>
        <taxon>Trichinella</taxon>
    </lineage>
</organism>
<dbReference type="EMBL" id="JYDS01000190">
    <property type="protein sequence ID" value="KRZ21892.1"/>
    <property type="molecule type" value="Genomic_DNA"/>
</dbReference>
<evidence type="ECO:0000313" key="1">
    <source>
        <dbReference type="EMBL" id="KRZ21892.1"/>
    </source>
</evidence>
<evidence type="ECO:0000313" key="2">
    <source>
        <dbReference type="EMBL" id="KRZ42252.1"/>
    </source>
</evidence>
<dbReference type="AlphaFoldDB" id="A0A0V1IH69"/>
<evidence type="ECO:0000313" key="4">
    <source>
        <dbReference type="Proteomes" id="UP000054826"/>
    </source>
</evidence>
<reference evidence="3 4" key="1">
    <citation type="submission" date="2015-01" db="EMBL/GenBank/DDBJ databases">
        <title>Evolution of Trichinella species and genotypes.</title>
        <authorList>
            <person name="Korhonen P.K."/>
            <person name="Edoardo P."/>
            <person name="Giuseppe L.R."/>
            <person name="Gasser R.B."/>
        </authorList>
    </citation>
    <scope>NUCLEOTIDE SEQUENCE [LARGE SCALE GENOMIC DNA]</scope>
    <source>
        <strain evidence="2">ISS176</strain>
        <strain evidence="1">ISS588</strain>
    </source>
</reference>
<evidence type="ECO:0000313" key="3">
    <source>
        <dbReference type="Proteomes" id="UP000054805"/>
    </source>
</evidence>
<dbReference type="EMBL" id="JYDV01000015">
    <property type="protein sequence ID" value="KRZ42252.1"/>
    <property type="molecule type" value="Genomic_DNA"/>
</dbReference>
<protein>
    <submittedName>
        <fullName evidence="1">Uncharacterized protein</fullName>
    </submittedName>
</protein>
<dbReference type="Proteomes" id="UP000054826">
    <property type="component" value="Unassembled WGS sequence"/>
</dbReference>
<name>A0A0V1IH69_TRIPS</name>
<comment type="caution">
    <text evidence="1">The sequence shown here is derived from an EMBL/GenBank/DDBJ whole genome shotgun (WGS) entry which is preliminary data.</text>
</comment>